<evidence type="ECO:0000313" key="1">
    <source>
        <dbReference type="EMBL" id="GMF06377.1"/>
    </source>
</evidence>
<gene>
    <name evidence="1" type="ORF">Amon02_001266600</name>
</gene>
<proteinExistence type="predicted"/>
<organism evidence="1 2">
    <name type="scientific">Ambrosiozyma monospora</name>
    <name type="common">Yeast</name>
    <name type="synonym">Endomycopsis monosporus</name>
    <dbReference type="NCBI Taxonomy" id="43982"/>
    <lineage>
        <taxon>Eukaryota</taxon>
        <taxon>Fungi</taxon>
        <taxon>Dikarya</taxon>
        <taxon>Ascomycota</taxon>
        <taxon>Saccharomycotina</taxon>
        <taxon>Pichiomycetes</taxon>
        <taxon>Pichiales</taxon>
        <taxon>Pichiaceae</taxon>
        <taxon>Ambrosiozyma</taxon>
    </lineage>
</organism>
<reference evidence="1" key="1">
    <citation type="submission" date="2023-04" db="EMBL/GenBank/DDBJ databases">
        <title>Ambrosiozyma monospora NBRC 10751.</title>
        <authorList>
            <person name="Ichikawa N."/>
            <person name="Sato H."/>
            <person name="Tonouchi N."/>
        </authorList>
    </citation>
    <scope>NUCLEOTIDE SEQUENCE</scope>
    <source>
        <strain evidence="1">NBRC 10751</strain>
    </source>
</reference>
<evidence type="ECO:0000313" key="2">
    <source>
        <dbReference type="Proteomes" id="UP001165064"/>
    </source>
</evidence>
<accession>A0ACB5UBK2</accession>
<name>A0ACB5UBK2_AMBMO</name>
<sequence length="140" mass="16129">MKCASDFIDMEVQYVNSGFSFKHVGSLRKVSLMDSTISYECLNSLPDTLVSLTIEDIQFEDSDFHEIKLPIHLRKLRVFEYLDGNVLSDIVNGDQLDELSTVDIHLNMLNSTKAYTLPERKEYVLSQLEKLLHELPTLKF</sequence>
<dbReference type="EMBL" id="BSXS01015106">
    <property type="protein sequence ID" value="GMF06377.1"/>
    <property type="molecule type" value="Genomic_DNA"/>
</dbReference>
<dbReference type="Proteomes" id="UP001165064">
    <property type="component" value="Unassembled WGS sequence"/>
</dbReference>
<protein>
    <submittedName>
        <fullName evidence="1">Unnamed protein product</fullName>
    </submittedName>
</protein>
<keyword evidence="2" id="KW-1185">Reference proteome</keyword>
<comment type="caution">
    <text evidence="1">The sequence shown here is derived from an EMBL/GenBank/DDBJ whole genome shotgun (WGS) entry which is preliminary data.</text>
</comment>